<keyword evidence="3" id="KW-1185">Reference proteome</keyword>
<sequence length="164" mass="18610">MKKIVLLLLFCQTTLFAQGNLSGEFKKLIGLTYSQEKGIDGLKTFRYEQGIVLGEPVNGTFFSTLEVYRKGNSFVVLVCKKKDKNSDKYRIIDVLKINSNPKNHEVRITDCTRKNGSLDEKIIAVVFSGAKRQVKIIKEAFVLKDIRFEKITTKGIRCINEGID</sequence>
<gene>
    <name evidence="2" type="ORF">M0M57_01175</name>
</gene>
<proteinExistence type="predicted"/>
<dbReference type="RefSeq" id="WP_248434609.1">
    <property type="nucleotide sequence ID" value="NZ_CP096205.1"/>
</dbReference>
<dbReference type="EMBL" id="CP096205">
    <property type="protein sequence ID" value="UPQ79463.1"/>
    <property type="molecule type" value="Genomic_DNA"/>
</dbReference>
<accession>A0ABY4KIE5</accession>
<evidence type="ECO:0000256" key="1">
    <source>
        <dbReference type="SAM" id="SignalP"/>
    </source>
</evidence>
<feature type="chain" id="PRO_5046446762" evidence="1">
    <location>
        <begin position="18"/>
        <end position="164"/>
    </location>
</feature>
<organism evidence="2 3">
    <name type="scientific">Flavobacterium azooxidireducens</name>
    <dbReference type="NCBI Taxonomy" id="1871076"/>
    <lineage>
        <taxon>Bacteria</taxon>
        <taxon>Pseudomonadati</taxon>
        <taxon>Bacteroidota</taxon>
        <taxon>Flavobacteriia</taxon>
        <taxon>Flavobacteriales</taxon>
        <taxon>Flavobacteriaceae</taxon>
        <taxon>Flavobacterium</taxon>
    </lineage>
</organism>
<protein>
    <submittedName>
        <fullName evidence="2">Uncharacterized protein</fullName>
    </submittedName>
</protein>
<evidence type="ECO:0000313" key="3">
    <source>
        <dbReference type="Proteomes" id="UP000830583"/>
    </source>
</evidence>
<keyword evidence="1" id="KW-0732">Signal</keyword>
<dbReference type="Proteomes" id="UP000830583">
    <property type="component" value="Chromosome"/>
</dbReference>
<evidence type="ECO:0000313" key="2">
    <source>
        <dbReference type="EMBL" id="UPQ79463.1"/>
    </source>
</evidence>
<name>A0ABY4KIE5_9FLAO</name>
<feature type="signal peptide" evidence="1">
    <location>
        <begin position="1"/>
        <end position="17"/>
    </location>
</feature>
<reference evidence="2" key="1">
    <citation type="submission" date="2022-04" db="EMBL/GenBank/DDBJ databases">
        <title>Consumption of N2O by Flavobacterium azooxidireducens sp. nov. isolated from Decomposing Leaf Litter of Phragmites australis (Cav.).</title>
        <authorList>
            <person name="Behrendt U."/>
            <person name="Spanner T."/>
            <person name="Augustin J."/>
            <person name="Horn M.A."/>
            <person name="Kolb S."/>
            <person name="Ulrich A."/>
        </authorList>
    </citation>
    <scope>NUCLEOTIDE SEQUENCE</scope>
    <source>
        <strain evidence="2">IGB 4-14</strain>
    </source>
</reference>